<accession>A0ACA9LVU4</accession>
<comment type="caution">
    <text evidence="1">The sequence shown here is derived from an EMBL/GenBank/DDBJ whole genome shotgun (WGS) entry which is preliminary data.</text>
</comment>
<organism evidence="1 2">
    <name type="scientific">Dentiscutata heterogama</name>
    <dbReference type="NCBI Taxonomy" id="1316150"/>
    <lineage>
        <taxon>Eukaryota</taxon>
        <taxon>Fungi</taxon>
        <taxon>Fungi incertae sedis</taxon>
        <taxon>Mucoromycota</taxon>
        <taxon>Glomeromycotina</taxon>
        <taxon>Glomeromycetes</taxon>
        <taxon>Diversisporales</taxon>
        <taxon>Gigasporaceae</taxon>
        <taxon>Dentiscutata</taxon>
    </lineage>
</organism>
<keyword evidence="2" id="KW-1185">Reference proteome</keyword>
<proteinExistence type="predicted"/>
<protein>
    <submittedName>
        <fullName evidence="1">5339_t:CDS:1</fullName>
    </submittedName>
</protein>
<evidence type="ECO:0000313" key="2">
    <source>
        <dbReference type="Proteomes" id="UP000789702"/>
    </source>
</evidence>
<gene>
    <name evidence="1" type="ORF">DHETER_LOCUS4912</name>
</gene>
<reference evidence="1" key="1">
    <citation type="submission" date="2021-06" db="EMBL/GenBank/DDBJ databases">
        <authorList>
            <person name="Kallberg Y."/>
            <person name="Tangrot J."/>
            <person name="Rosling A."/>
        </authorList>
    </citation>
    <scope>NUCLEOTIDE SEQUENCE</scope>
    <source>
        <strain evidence="1">IL203A</strain>
    </source>
</reference>
<evidence type="ECO:0000313" key="1">
    <source>
        <dbReference type="EMBL" id="CAG8543562.1"/>
    </source>
</evidence>
<dbReference type="EMBL" id="CAJVPU010005131">
    <property type="protein sequence ID" value="CAG8543562.1"/>
    <property type="molecule type" value="Genomic_DNA"/>
</dbReference>
<dbReference type="Proteomes" id="UP000789702">
    <property type="component" value="Unassembled WGS sequence"/>
</dbReference>
<name>A0ACA9LVU4_9GLOM</name>
<sequence length="144" mass="16204">MIKVENGNSEKETIKSEPEDYSPALRFFNNGVPGLGLLTSPFTNPGESTGRRFIIEEYRRELEYRESVLEALESDDESTQSRGVVTPSETGHDDDETVTTQEGEDGCHELGEEREVFMIKVGHEDEQEIGIEAENILPEPVERT</sequence>